<name>E2IHC2_9ACTN</name>
<dbReference type="EMBL" id="HM536998">
    <property type="protein sequence ID" value="ADK32560.1"/>
    <property type="molecule type" value="Genomic_DNA"/>
</dbReference>
<dbReference type="InterPro" id="IPR054190">
    <property type="entry name" value="DUF6895"/>
</dbReference>
<organism evidence="3">
    <name type="scientific">Microbispora corallina</name>
    <dbReference type="NCBI Taxonomy" id="83302"/>
    <lineage>
        <taxon>Bacteria</taxon>
        <taxon>Bacillati</taxon>
        <taxon>Actinomycetota</taxon>
        <taxon>Actinomycetes</taxon>
        <taxon>Streptosporangiales</taxon>
        <taxon>Streptosporangiaceae</taxon>
        <taxon>Microbispora</taxon>
    </lineage>
</organism>
<evidence type="ECO:0000259" key="2">
    <source>
        <dbReference type="Pfam" id="PF21836"/>
    </source>
</evidence>
<dbReference type="Pfam" id="PF21836">
    <property type="entry name" value="DUF6895"/>
    <property type="match status" value="1"/>
</dbReference>
<evidence type="ECO:0000313" key="3">
    <source>
        <dbReference type="EMBL" id="ADK32560.1"/>
    </source>
</evidence>
<dbReference type="AlphaFoldDB" id="E2IHC2"/>
<evidence type="ECO:0000256" key="1">
    <source>
        <dbReference type="SAM" id="MobiDB-lite"/>
    </source>
</evidence>
<reference evidence="3" key="1">
    <citation type="journal article" date="2010" name="Proc. Natl. Acad. Sci. U.S.A.">
        <title>Microbisporicin gene cluster reveals unusual features of lantibiotic biosynthesis in actinomycetes.</title>
        <authorList>
            <person name="Foulston L.C."/>
            <person name="Bibb M.J."/>
        </authorList>
    </citation>
    <scope>NUCLEOTIDE SEQUENCE</scope>
    <source>
        <strain evidence="3">NRRL 30420</strain>
    </source>
</reference>
<protein>
    <submittedName>
        <fullName evidence="3">Uncharacterized protein mibV</fullName>
    </submittedName>
</protein>
<accession>E2IHC2</accession>
<proteinExistence type="predicted"/>
<feature type="region of interest" description="Disordered" evidence="1">
    <location>
        <begin position="65"/>
        <end position="84"/>
    </location>
</feature>
<feature type="domain" description="DUF6895" evidence="2">
    <location>
        <begin position="17"/>
        <end position="327"/>
    </location>
</feature>
<gene>
    <name evidence="3" type="primary">mibV</name>
</gene>
<sequence length="334" mass="35551">MTTATTTGPTGRETLLAGAVSWLAARLRWFDPEQWARHLQPRGFAPSALLELLIICRNLNSVYGHPRPPDPEDGSRGSGVRTTGAAGPAVELIGRALDLAEEVVGRPGFGAALYRGDAAFPHHVWLIALLAEGGRPVEPWPAVAQRVIDAGCAEPIRPGRPTAARLEARYVFDLAGLRHGLPAMDELAGRTALGPGADPLHLTDADLYVITHMLFYLTDFGRRPFSADEAEGRRVRGLVEVLLGRQLAVGDLDLAAELLACAGLTGADDRLSGCAWNRLTAARRPDGSVPSPLFRQAALDRLSGEKAEAYAFGTCYHTTLAMVLAATLTDGADA</sequence>